<feature type="domain" description="XdhC- CoxI" evidence="1">
    <location>
        <begin position="19"/>
        <end position="81"/>
    </location>
</feature>
<organism evidence="3 4">
    <name type="scientific">Emticicia aquatilis</name>
    <dbReference type="NCBI Taxonomy" id="1537369"/>
    <lineage>
        <taxon>Bacteria</taxon>
        <taxon>Pseudomonadati</taxon>
        <taxon>Bacteroidota</taxon>
        <taxon>Cytophagia</taxon>
        <taxon>Cytophagales</taxon>
        <taxon>Leadbetterellaceae</taxon>
        <taxon>Emticicia</taxon>
    </lineage>
</organism>
<reference evidence="3" key="2">
    <citation type="submission" date="2020-09" db="EMBL/GenBank/DDBJ databases">
        <authorList>
            <person name="Sun Q."/>
            <person name="Zhou Y."/>
        </authorList>
    </citation>
    <scope>NUCLEOTIDE SEQUENCE</scope>
    <source>
        <strain evidence="3">CGMCC 1.15958</strain>
    </source>
</reference>
<dbReference type="PANTHER" id="PTHR30388:SF6">
    <property type="entry name" value="XANTHINE DEHYDROGENASE SUBUNIT A-RELATED"/>
    <property type="match status" value="1"/>
</dbReference>
<dbReference type="InterPro" id="IPR052698">
    <property type="entry name" value="MoCofactor_Util/Proc"/>
</dbReference>
<protein>
    <recommendedName>
        <fullName evidence="5">XdhC family protein</fullName>
    </recommendedName>
</protein>
<dbReference type="Gene3D" id="3.40.50.720">
    <property type="entry name" value="NAD(P)-binding Rossmann-like Domain"/>
    <property type="match status" value="1"/>
</dbReference>
<evidence type="ECO:0000313" key="4">
    <source>
        <dbReference type="Proteomes" id="UP000609064"/>
    </source>
</evidence>
<dbReference type="Pfam" id="PF02625">
    <property type="entry name" value="XdhC_CoxI"/>
    <property type="match status" value="1"/>
</dbReference>
<proteinExistence type="predicted"/>
<evidence type="ECO:0000313" key="3">
    <source>
        <dbReference type="EMBL" id="GGD64985.1"/>
    </source>
</evidence>
<dbReference type="Proteomes" id="UP000609064">
    <property type="component" value="Unassembled WGS sequence"/>
</dbReference>
<reference evidence="3" key="1">
    <citation type="journal article" date="2014" name="Int. J. Syst. Evol. Microbiol.">
        <title>Complete genome sequence of Corynebacterium casei LMG S-19264T (=DSM 44701T), isolated from a smear-ripened cheese.</title>
        <authorList>
            <consortium name="US DOE Joint Genome Institute (JGI-PGF)"/>
            <person name="Walter F."/>
            <person name="Albersmeier A."/>
            <person name="Kalinowski J."/>
            <person name="Ruckert C."/>
        </authorList>
    </citation>
    <scope>NUCLEOTIDE SEQUENCE</scope>
    <source>
        <strain evidence="3">CGMCC 1.15958</strain>
    </source>
</reference>
<comment type="caution">
    <text evidence="3">The sequence shown here is derived from an EMBL/GenBank/DDBJ whole genome shotgun (WGS) entry which is preliminary data.</text>
</comment>
<accession>A0A916YWT2</accession>
<dbReference type="EMBL" id="BMKK01000006">
    <property type="protein sequence ID" value="GGD64985.1"/>
    <property type="molecule type" value="Genomic_DNA"/>
</dbReference>
<keyword evidence="4" id="KW-1185">Reference proteome</keyword>
<sequence length="370" mass="41075">MKEIKQITEAYQNIDFSKTQAALATVVRVEGSSYRRTGARMLVLESGEWIGGISGGCLEGDALKKARLAMSQNKATLITYDTTDDDPYQIGVGLGCNGIIDVLITPLDPQNPNNAVRQLQSCIDQRTPNLVVTVTGISKAHESIALGNVFRFDNEAHFTEIFPLSQLNESLIPAINEALDTTKSSSKEYTLEDGTKLTFFLEVIPPAIQLYVFGSNYDVYPMVRVAKELGWRVISVCNPAKMHASLSEMADAVVPKDHQPEIDDFTAAISMCHDYETDYRNLQMLLKTDIKYIGLLGPKKRTIKMYDRMSKEGSSLTPQQEERIYSPVGLDIGAATPEEIALSVCAEIRAFFSGRDGNRLKFRPKPIYEN</sequence>
<gene>
    <name evidence="3" type="ORF">GCM10011514_31280</name>
</gene>
<dbReference type="InterPro" id="IPR027051">
    <property type="entry name" value="XdhC_Rossmann_dom"/>
</dbReference>
<dbReference type="AlphaFoldDB" id="A0A916YWT2"/>
<evidence type="ECO:0008006" key="5">
    <source>
        <dbReference type="Google" id="ProtNLM"/>
    </source>
</evidence>
<evidence type="ECO:0000259" key="2">
    <source>
        <dbReference type="Pfam" id="PF13478"/>
    </source>
</evidence>
<feature type="domain" description="XdhC Rossmann" evidence="2">
    <location>
        <begin position="210"/>
        <end position="348"/>
    </location>
</feature>
<dbReference type="PANTHER" id="PTHR30388">
    <property type="entry name" value="ALDEHYDE OXIDOREDUCTASE MOLYBDENUM COFACTOR ASSEMBLY PROTEIN"/>
    <property type="match status" value="1"/>
</dbReference>
<evidence type="ECO:0000259" key="1">
    <source>
        <dbReference type="Pfam" id="PF02625"/>
    </source>
</evidence>
<dbReference type="InterPro" id="IPR003777">
    <property type="entry name" value="XdhC_CoxI"/>
</dbReference>
<name>A0A916YWT2_9BACT</name>
<dbReference type="Pfam" id="PF13478">
    <property type="entry name" value="XdhC_C"/>
    <property type="match status" value="1"/>
</dbReference>